<keyword evidence="3" id="KW-0560">Oxidoreductase</keyword>
<dbReference type="PANTHER" id="PTHR10836">
    <property type="entry name" value="GLYCERALDEHYDE 3-PHOSPHATE DEHYDROGENASE"/>
    <property type="match status" value="1"/>
</dbReference>
<reference evidence="5 6" key="1">
    <citation type="submission" date="2014-04" db="EMBL/GenBank/DDBJ databases">
        <authorList>
            <consortium name="DOE Joint Genome Institute"/>
            <person name="Kuo A."/>
            <person name="Ruytinx J."/>
            <person name="Rineau F."/>
            <person name="Colpaert J."/>
            <person name="Kohler A."/>
            <person name="Nagy L.G."/>
            <person name="Floudas D."/>
            <person name="Copeland A."/>
            <person name="Barry K.W."/>
            <person name="Cichocki N."/>
            <person name="Veneault-Fourrey C."/>
            <person name="LaButti K."/>
            <person name="Lindquist E.A."/>
            <person name="Lipzen A."/>
            <person name="Lundell T."/>
            <person name="Morin E."/>
            <person name="Murat C."/>
            <person name="Sun H."/>
            <person name="Tunlid A."/>
            <person name="Henrissat B."/>
            <person name="Grigoriev I.V."/>
            <person name="Hibbett D.S."/>
            <person name="Martin F."/>
            <person name="Nordberg H.P."/>
            <person name="Cantor M.N."/>
            <person name="Hua S.X."/>
        </authorList>
    </citation>
    <scope>NUCLEOTIDE SEQUENCE [LARGE SCALE GENOMIC DNA]</scope>
    <source>
        <strain evidence="5 6">UH-Slu-Lm8-n1</strain>
    </source>
</reference>
<accession>A0A0D0ANX8</accession>
<dbReference type="GO" id="GO:0004365">
    <property type="term" value="F:glyceraldehyde-3-phosphate dehydrogenase (NAD+) (phosphorylating) activity"/>
    <property type="evidence" value="ECO:0007669"/>
    <property type="project" value="TreeGrafter"/>
</dbReference>
<dbReference type="InParanoid" id="A0A0D0ANX8"/>
<proteinExistence type="inferred from homology"/>
<feature type="domain" description="Glyceraldehyde 3-phosphate dehydrogenase catalytic" evidence="4">
    <location>
        <begin position="29"/>
        <end position="92"/>
    </location>
</feature>
<gene>
    <name evidence="5" type="ORF">CY34DRAFT_803748</name>
</gene>
<organism evidence="5 6">
    <name type="scientific">Suillus luteus UH-Slu-Lm8-n1</name>
    <dbReference type="NCBI Taxonomy" id="930992"/>
    <lineage>
        <taxon>Eukaryota</taxon>
        <taxon>Fungi</taxon>
        <taxon>Dikarya</taxon>
        <taxon>Basidiomycota</taxon>
        <taxon>Agaricomycotina</taxon>
        <taxon>Agaricomycetes</taxon>
        <taxon>Agaricomycetidae</taxon>
        <taxon>Boletales</taxon>
        <taxon>Suillineae</taxon>
        <taxon>Suillaceae</taxon>
        <taxon>Suillus</taxon>
    </lineage>
</organism>
<evidence type="ECO:0000256" key="2">
    <source>
        <dbReference type="ARBA" id="ARBA00022490"/>
    </source>
</evidence>
<reference evidence="6" key="2">
    <citation type="submission" date="2015-01" db="EMBL/GenBank/DDBJ databases">
        <title>Evolutionary Origins and Diversification of the Mycorrhizal Mutualists.</title>
        <authorList>
            <consortium name="DOE Joint Genome Institute"/>
            <consortium name="Mycorrhizal Genomics Consortium"/>
            <person name="Kohler A."/>
            <person name="Kuo A."/>
            <person name="Nagy L.G."/>
            <person name="Floudas D."/>
            <person name="Copeland A."/>
            <person name="Barry K.W."/>
            <person name="Cichocki N."/>
            <person name="Veneault-Fourrey C."/>
            <person name="LaButti K."/>
            <person name="Lindquist E.A."/>
            <person name="Lipzen A."/>
            <person name="Lundell T."/>
            <person name="Morin E."/>
            <person name="Murat C."/>
            <person name="Riley R."/>
            <person name="Ohm R."/>
            <person name="Sun H."/>
            <person name="Tunlid A."/>
            <person name="Henrissat B."/>
            <person name="Grigoriev I.V."/>
            <person name="Hibbett D.S."/>
            <person name="Martin F."/>
        </authorList>
    </citation>
    <scope>NUCLEOTIDE SEQUENCE [LARGE SCALE GENOMIC DNA]</scope>
    <source>
        <strain evidence="6">UH-Slu-Lm8-n1</strain>
    </source>
</reference>
<keyword evidence="6" id="KW-1185">Reference proteome</keyword>
<sequence>MVVFGINLGAYKSEYPIISSASSATNCVATIVKVVHDKFSIENVSMSTIRAAGIADIKAVTNNITPNYSEVAEAVGRIVPSLNCRLICQCVRLRPCREC</sequence>
<dbReference type="SUPFAM" id="SSF55347">
    <property type="entry name" value="Glyceraldehyde-3-phosphate dehydrogenase-like, C-terminal domain"/>
    <property type="match status" value="1"/>
</dbReference>
<dbReference type="STRING" id="930992.A0A0D0ANX8"/>
<evidence type="ECO:0000256" key="1">
    <source>
        <dbReference type="ARBA" id="ARBA00007406"/>
    </source>
</evidence>
<dbReference type="InterPro" id="IPR020831">
    <property type="entry name" value="GlycerAld/Erythrose_P_DH"/>
</dbReference>
<keyword evidence="2" id="KW-0963">Cytoplasm</keyword>
<evidence type="ECO:0000313" key="5">
    <source>
        <dbReference type="EMBL" id="KIK43491.1"/>
    </source>
</evidence>
<comment type="similarity">
    <text evidence="1">Belongs to the glyceraldehyde-3-phosphate dehydrogenase family.</text>
</comment>
<protein>
    <recommendedName>
        <fullName evidence="4">Glyceraldehyde 3-phosphate dehydrogenase catalytic domain-containing protein</fullName>
    </recommendedName>
</protein>
<evidence type="ECO:0000259" key="4">
    <source>
        <dbReference type="Pfam" id="PF02800"/>
    </source>
</evidence>
<dbReference type="EMBL" id="KN835211">
    <property type="protein sequence ID" value="KIK43491.1"/>
    <property type="molecule type" value="Genomic_DNA"/>
</dbReference>
<dbReference type="Pfam" id="PF02800">
    <property type="entry name" value="Gp_dh_C"/>
    <property type="match status" value="1"/>
</dbReference>
<dbReference type="Gene3D" id="3.30.360.10">
    <property type="entry name" value="Dihydrodipicolinate Reductase, domain 2"/>
    <property type="match status" value="1"/>
</dbReference>
<dbReference type="GO" id="GO:0006096">
    <property type="term" value="P:glycolytic process"/>
    <property type="evidence" value="ECO:0007669"/>
    <property type="project" value="TreeGrafter"/>
</dbReference>
<dbReference type="InterPro" id="IPR020829">
    <property type="entry name" value="GlycerAld_3-P_DH_cat"/>
</dbReference>
<evidence type="ECO:0000313" key="6">
    <source>
        <dbReference type="Proteomes" id="UP000054485"/>
    </source>
</evidence>
<dbReference type="PANTHER" id="PTHR10836:SF76">
    <property type="entry name" value="GLYCERALDEHYDE-3-PHOSPHATE DEHYDROGENASE-RELATED"/>
    <property type="match status" value="1"/>
</dbReference>
<dbReference type="Proteomes" id="UP000054485">
    <property type="component" value="Unassembled WGS sequence"/>
</dbReference>
<dbReference type="AlphaFoldDB" id="A0A0D0ANX8"/>
<dbReference type="GO" id="GO:0005829">
    <property type="term" value="C:cytosol"/>
    <property type="evidence" value="ECO:0007669"/>
    <property type="project" value="TreeGrafter"/>
</dbReference>
<name>A0A0D0ANX8_9AGAM</name>
<evidence type="ECO:0000256" key="3">
    <source>
        <dbReference type="ARBA" id="ARBA00023002"/>
    </source>
</evidence>
<dbReference type="HOGENOM" id="CLU_2321934_0_0_1"/>
<dbReference type="OrthoDB" id="2675053at2759"/>